<feature type="transmembrane region" description="Helical" evidence="14">
    <location>
        <begin position="407"/>
        <end position="425"/>
    </location>
</feature>
<comment type="pathway">
    <text evidence="2">Glycan biosynthesis; alginate biosynthesis.</text>
</comment>
<feature type="transmembrane region" description="Helical" evidence="14">
    <location>
        <begin position="93"/>
        <end position="112"/>
    </location>
</feature>
<evidence type="ECO:0000256" key="9">
    <source>
        <dbReference type="ARBA" id="ARBA00022989"/>
    </source>
</evidence>
<evidence type="ECO:0000256" key="6">
    <source>
        <dbReference type="ARBA" id="ARBA00022679"/>
    </source>
</evidence>
<dbReference type="Pfam" id="PF03062">
    <property type="entry name" value="MBOAT"/>
    <property type="match status" value="1"/>
</dbReference>
<dbReference type="GO" id="GO:0016746">
    <property type="term" value="F:acyltransferase activity"/>
    <property type="evidence" value="ECO:0007669"/>
    <property type="project" value="UniProtKB-KW"/>
</dbReference>
<comment type="caution">
    <text evidence="15">The sequence shown here is derived from an EMBL/GenBank/DDBJ whole genome shotgun (WGS) entry which is preliminary data.</text>
</comment>
<dbReference type="PANTHER" id="PTHR13285:SF23">
    <property type="entry name" value="TEICHOIC ACID D-ALANYLTRANSFERASE"/>
    <property type="match status" value="1"/>
</dbReference>
<feature type="transmembrane region" description="Helical" evidence="14">
    <location>
        <begin position="459"/>
        <end position="481"/>
    </location>
</feature>
<evidence type="ECO:0000256" key="11">
    <source>
        <dbReference type="ARBA" id="ARBA00023315"/>
    </source>
</evidence>
<feature type="transmembrane region" description="Helical" evidence="14">
    <location>
        <begin position="376"/>
        <end position="395"/>
    </location>
</feature>
<dbReference type="GO" id="GO:0042121">
    <property type="term" value="P:alginic acid biosynthetic process"/>
    <property type="evidence" value="ECO:0007669"/>
    <property type="project" value="UniProtKB-KW"/>
</dbReference>
<evidence type="ECO:0000256" key="8">
    <source>
        <dbReference type="ARBA" id="ARBA00022841"/>
    </source>
</evidence>
<feature type="transmembrane region" description="Helical" evidence="14">
    <location>
        <begin position="57"/>
        <end position="81"/>
    </location>
</feature>
<evidence type="ECO:0000256" key="10">
    <source>
        <dbReference type="ARBA" id="ARBA00023136"/>
    </source>
</evidence>
<accession>A0A431TLC0</accession>
<evidence type="ECO:0000256" key="7">
    <source>
        <dbReference type="ARBA" id="ARBA00022692"/>
    </source>
</evidence>
<evidence type="ECO:0000256" key="2">
    <source>
        <dbReference type="ARBA" id="ARBA00005182"/>
    </source>
</evidence>
<organism evidence="15 16">
    <name type="scientific">Variovorax gossypii</name>
    <dbReference type="NCBI Taxonomy" id="1679495"/>
    <lineage>
        <taxon>Bacteria</taxon>
        <taxon>Pseudomonadati</taxon>
        <taxon>Pseudomonadota</taxon>
        <taxon>Betaproteobacteria</taxon>
        <taxon>Burkholderiales</taxon>
        <taxon>Comamonadaceae</taxon>
        <taxon>Variovorax</taxon>
    </lineage>
</organism>
<dbReference type="PIRSF" id="PIRSF016636">
    <property type="entry name" value="AlgI_DltB"/>
    <property type="match status" value="1"/>
</dbReference>
<evidence type="ECO:0000256" key="13">
    <source>
        <dbReference type="PIRNR" id="PIRNR016636"/>
    </source>
</evidence>
<dbReference type="GO" id="GO:0005886">
    <property type="term" value="C:plasma membrane"/>
    <property type="evidence" value="ECO:0007669"/>
    <property type="project" value="UniProtKB-SubCell"/>
</dbReference>
<evidence type="ECO:0000256" key="1">
    <source>
        <dbReference type="ARBA" id="ARBA00004651"/>
    </source>
</evidence>
<feature type="transmembrane region" description="Helical" evidence="14">
    <location>
        <begin position="27"/>
        <end position="45"/>
    </location>
</feature>
<gene>
    <name evidence="15" type="ORF">EJP69_08375</name>
</gene>
<dbReference type="AlphaFoldDB" id="A0A431TLC0"/>
<reference evidence="15 16" key="1">
    <citation type="submission" date="2018-12" db="EMBL/GenBank/DDBJ databases">
        <title>The genome of Variovorax gossypii DSM 100435.</title>
        <authorList>
            <person name="Gao J."/>
            <person name="Sun J."/>
        </authorList>
    </citation>
    <scope>NUCLEOTIDE SEQUENCE [LARGE SCALE GENOMIC DNA]</scope>
    <source>
        <strain evidence="15 16">DSM 100435</strain>
    </source>
</reference>
<evidence type="ECO:0000313" key="16">
    <source>
        <dbReference type="Proteomes" id="UP000267418"/>
    </source>
</evidence>
<keyword evidence="6 13" id="KW-0808">Transferase</keyword>
<keyword evidence="16" id="KW-1185">Reference proteome</keyword>
<dbReference type="PANTHER" id="PTHR13285">
    <property type="entry name" value="ACYLTRANSFERASE"/>
    <property type="match status" value="1"/>
</dbReference>
<name>A0A431TLC0_9BURK</name>
<evidence type="ECO:0000256" key="3">
    <source>
        <dbReference type="ARBA" id="ARBA00010323"/>
    </source>
</evidence>
<keyword evidence="7 14" id="KW-0812">Transmembrane</keyword>
<dbReference type="InterPro" id="IPR024194">
    <property type="entry name" value="Ac/AlaTfrase_AlgI/DltB"/>
</dbReference>
<keyword evidence="11 13" id="KW-0012">Acyltransferase</keyword>
<dbReference type="InterPro" id="IPR004299">
    <property type="entry name" value="MBOAT_fam"/>
</dbReference>
<keyword evidence="5 13" id="KW-1003">Cell membrane</keyword>
<dbReference type="PIRSF" id="PIRSF500217">
    <property type="entry name" value="AlgI"/>
    <property type="match status" value="1"/>
</dbReference>
<dbReference type="EMBL" id="RXOE01000002">
    <property type="protein sequence ID" value="RTQ34441.1"/>
    <property type="molecule type" value="Genomic_DNA"/>
</dbReference>
<sequence>MAHHQAAACSASHVQGLERKVTFSSPGFLFGFMPIVFLLYFVLPARTRNAFLMLASFAFYFVDAGLVSVVLLGSVVVNAIIGNALYRMPADGRARALLAVGVVANLVPLIYYKYWNFMQRATLDAAAVLQMPASWTLSDIVLPAGISFFTFQGISYIVDIYRRDAPPAPTLIDFGMYHTLFPQLIAGPIVRYSELVSRIQHRPVRLEDVHAGLLRFCLGLAKKIVVADNVGVVADRMFGLPADQLGTTAAWIGILAYTLQILFDFSGYSDMAIGMGRMLGFKFPENFNQPYRSHSITEFWRRWHMTLSRWFRDYLYIPLGGNRVGPGRTYLNLLIVFVLCGLWHGAAYTFLLWGLFHGVLLVIERLALNRFGWTPRGFSGWLTTLLLVMIGWVLFRAPSTGVAGHYLMAMAGVTAAETPAAAWSVLTPDKLLFLVIGSVAVLVPENWRLAAWQRAGDSIAAPVLSLGALVLFAYSAMLIAANGFNPFIYFRF</sequence>
<keyword evidence="10 13" id="KW-0472">Membrane</keyword>
<keyword evidence="9 14" id="KW-1133">Transmembrane helix</keyword>
<dbReference type="RefSeq" id="WP_170217071.1">
    <property type="nucleotide sequence ID" value="NZ_RXOE01000002.1"/>
</dbReference>
<dbReference type="InterPro" id="IPR028362">
    <property type="entry name" value="AlgI"/>
</dbReference>
<evidence type="ECO:0000256" key="12">
    <source>
        <dbReference type="ARBA" id="ARBA00031030"/>
    </source>
</evidence>
<dbReference type="Proteomes" id="UP000267418">
    <property type="component" value="Unassembled WGS sequence"/>
</dbReference>
<dbReference type="InterPro" id="IPR051085">
    <property type="entry name" value="MB_O-acyltransferase"/>
</dbReference>
<protein>
    <recommendedName>
        <fullName evidence="4">Probable alginate O-acetylase AlgI</fullName>
    </recommendedName>
    <alternativeName>
        <fullName evidence="12">Alginate biosynthesis protein AlgI</fullName>
    </alternativeName>
</protein>
<evidence type="ECO:0000256" key="14">
    <source>
        <dbReference type="SAM" id="Phobius"/>
    </source>
</evidence>
<comment type="subcellular location">
    <subcellularLocation>
        <location evidence="1">Cell membrane</location>
        <topology evidence="1">Multi-pass membrane protein</topology>
    </subcellularLocation>
</comment>
<keyword evidence="8" id="KW-0016">Alginate biosynthesis</keyword>
<comment type="similarity">
    <text evidence="3 13">Belongs to the membrane-bound acyltransferase family.</text>
</comment>
<evidence type="ECO:0000256" key="4">
    <source>
        <dbReference type="ARBA" id="ARBA00016084"/>
    </source>
</evidence>
<evidence type="ECO:0000313" key="15">
    <source>
        <dbReference type="EMBL" id="RTQ34441.1"/>
    </source>
</evidence>
<evidence type="ECO:0000256" key="5">
    <source>
        <dbReference type="ARBA" id="ARBA00022475"/>
    </source>
</evidence>
<proteinExistence type="inferred from homology"/>
<feature type="transmembrane region" description="Helical" evidence="14">
    <location>
        <begin position="333"/>
        <end position="356"/>
    </location>
</feature>